<evidence type="ECO:0000313" key="6">
    <source>
        <dbReference type="Proteomes" id="UP000003751"/>
    </source>
</evidence>
<dbReference type="SUPFAM" id="SSF50998">
    <property type="entry name" value="Quinoprotein alcohol dehydrogenase-like"/>
    <property type="match status" value="1"/>
</dbReference>
<gene>
    <name evidence="5" type="ORF">SAMN05444342_1178</name>
    <name evidence="4" type="ORF">ZOD2009_17498</name>
</gene>
<dbReference type="InterPro" id="IPR056505">
    <property type="entry name" value="Beta-prop_HVO_0234"/>
</dbReference>
<feature type="region of interest" description="Disordered" evidence="1">
    <location>
        <begin position="64"/>
        <end position="130"/>
    </location>
</feature>
<evidence type="ECO:0000313" key="4">
    <source>
        <dbReference type="EMBL" id="EFW90964.1"/>
    </source>
</evidence>
<evidence type="ECO:0000256" key="1">
    <source>
        <dbReference type="SAM" id="MobiDB-lite"/>
    </source>
</evidence>
<evidence type="ECO:0000256" key="2">
    <source>
        <dbReference type="SAM" id="Phobius"/>
    </source>
</evidence>
<dbReference type="InterPro" id="IPR011047">
    <property type="entry name" value="Quinoprotein_ADH-like_sf"/>
</dbReference>
<proteinExistence type="predicted"/>
<evidence type="ECO:0000313" key="7">
    <source>
        <dbReference type="Proteomes" id="UP000184203"/>
    </source>
</evidence>
<accession>E7QXG1</accession>
<dbReference type="PATRIC" id="fig|797209.4.peg.3426"/>
<dbReference type="RefSeq" id="WP_007982006.1">
    <property type="nucleotide sequence ID" value="NZ_AEMG01000019.1"/>
</dbReference>
<feature type="domain" description="HVO-0234-like beta-propeller" evidence="3">
    <location>
        <begin position="187"/>
        <end position="414"/>
    </location>
</feature>
<evidence type="ECO:0000313" key="5">
    <source>
        <dbReference type="EMBL" id="SHK27670.1"/>
    </source>
</evidence>
<name>E7QXG1_HALPU</name>
<keyword evidence="2" id="KW-0812">Transmembrane</keyword>
<dbReference type="Proteomes" id="UP000184203">
    <property type="component" value="Unassembled WGS sequence"/>
</dbReference>
<reference evidence="7" key="3">
    <citation type="submission" date="2016-11" db="EMBL/GenBank/DDBJ databases">
        <authorList>
            <person name="Varghese N."/>
            <person name="Submissions S."/>
        </authorList>
    </citation>
    <scope>NUCLEOTIDE SEQUENCE [LARGE SCALE GENOMIC DNA]</scope>
    <source>
        <strain evidence="7">DX253</strain>
    </source>
</reference>
<feature type="transmembrane region" description="Helical" evidence="2">
    <location>
        <begin position="21"/>
        <end position="37"/>
    </location>
</feature>
<dbReference type="EMBL" id="AEMG01000019">
    <property type="protein sequence ID" value="EFW90964.1"/>
    <property type="molecule type" value="Genomic_DNA"/>
</dbReference>
<dbReference type="OrthoDB" id="320255at2157"/>
<keyword evidence="2" id="KW-1133">Transmembrane helix</keyword>
<dbReference type="eggNOG" id="arCOG09128">
    <property type="taxonomic scope" value="Archaea"/>
</dbReference>
<reference evidence="5" key="2">
    <citation type="submission" date="2016-11" db="EMBL/GenBank/DDBJ databases">
        <authorList>
            <person name="Jaros S."/>
            <person name="Januszkiewicz K."/>
            <person name="Wedrychowicz H."/>
        </authorList>
    </citation>
    <scope>NUCLEOTIDE SEQUENCE [LARGE SCALE GENOMIC DNA]</scope>
    <source>
        <strain evidence="5">DX253</strain>
    </source>
</reference>
<keyword evidence="7" id="KW-1185">Reference proteome</keyword>
<evidence type="ECO:0000259" key="3">
    <source>
        <dbReference type="Pfam" id="PF23366"/>
    </source>
</evidence>
<sequence>MVDSTRSERRFVPFFRRYTKTWIHAVATAGLTAFGTLTFVNRAFAVVALGIYVLPPVVLYLRGANPGERGSNATKTGVTEADPRGDSGTSPPDRNDAIRGSNAESETVDDAKSESDGDAPTRSWTVAETPTDGTLFDTVVAEGAAYTVGENGVVLRSEGDEGDRNDWRIALEDGPGANAADLRGVDATTDGRAVWVAGDGGALGRFDVAEGRHTDHSAPADVTDNWTAVAVGGTTDDETVLLANGSGQVLRGRYRDGDLAWDTPVKPGSGSSLCAATMVGASVGVLCDTNDGVFETDDGGETFGRIGIDGVDGTLTDVTATGGGRRYVTTDDGICYRGDDGTWTPTRLGDEGIRAVSAADGAVAACGETGVVYERADGEWDRTLTPANGTLHGIAVTPSRSVAVGAGGTVVERRTDATT</sequence>
<keyword evidence="2" id="KW-0472">Membrane</keyword>
<protein>
    <recommendedName>
        <fullName evidence="3">HVO-0234-like beta-propeller domain-containing protein</fullName>
    </recommendedName>
</protein>
<dbReference type="AlphaFoldDB" id="E7QXG1"/>
<dbReference type="Pfam" id="PF23366">
    <property type="entry name" value="Beta-prop_HVO_0234"/>
    <property type="match status" value="1"/>
</dbReference>
<organism evidence="4 6">
    <name type="scientific">Haladaptatus paucihalophilus DX253</name>
    <dbReference type="NCBI Taxonomy" id="797209"/>
    <lineage>
        <taxon>Archaea</taxon>
        <taxon>Methanobacteriati</taxon>
        <taxon>Methanobacteriota</taxon>
        <taxon>Stenosarchaea group</taxon>
        <taxon>Halobacteria</taxon>
        <taxon>Halobacteriales</taxon>
        <taxon>Haladaptataceae</taxon>
        <taxon>Haladaptatus</taxon>
    </lineage>
</organism>
<reference evidence="4 6" key="1">
    <citation type="journal article" date="2014" name="ISME J.">
        <title>Trehalose/2-sulfotrehalose biosynthesis and glycine-betaine uptake are widely spread mechanisms for osmoadaptation in the Halobacteriales.</title>
        <authorList>
            <person name="Youssef N.H."/>
            <person name="Savage-Ashlock K.N."/>
            <person name="McCully A.L."/>
            <person name="Luedtke B."/>
            <person name="Shaw E.I."/>
            <person name="Hoff W.D."/>
            <person name="Elshahed M.S."/>
        </authorList>
    </citation>
    <scope>NUCLEOTIDE SEQUENCE [LARGE SCALE GENOMIC DNA]</scope>
    <source>
        <strain evidence="4 6">DX253</strain>
    </source>
</reference>
<dbReference type="Proteomes" id="UP000003751">
    <property type="component" value="Unassembled WGS sequence"/>
</dbReference>
<dbReference type="EMBL" id="FRAN01000001">
    <property type="protein sequence ID" value="SHK27670.1"/>
    <property type="molecule type" value="Genomic_DNA"/>
</dbReference>